<comment type="similarity">
    <text evidence="2">Belongs to the class-I pyridoxal-phosphate-dependent aminotransferase family.</text>
</comment>
<gene>
    <name evidence="9" type="ORF">W97_01819</name>
</gene>
<dbReference type="STRING" id="1168221.R7YL38"/>
<evidence type="ECO:0000313" key="10">
    <source>
        <dbReference type="Proteomes" id="UP000016924"/>
    </source>
</evidence>
<evidence type="ECO:0000259" key="8">
    <source>
        <dbReference type="Pfam" id="PF00155"/>
    </source>
</evidence>
<dbReference type="GO" id="GO:0004069">
    <property type="term" value="F:L-aspartate:2-oxoglutarate aminotransferase activity"/>
    <property type="evidence" value="ECO:0007669"/>
    <property type="project" value="UniProtKB-EC"/>
</dbReference>
<dbReference type="PROSITE" id="PS00105">
    <property type="entry name" value="AA_TRANSFER_CLASS_1"/>
    <property type="match status" value="1"/>
</dbReference>
<comment type="miscellaneous">
    <text evidence="7">In eukaryotes there are cytoplasmic, mitochondrial and chloroplastic isozymes.</text>
</comment>
<dbReference type="PANTHER" id="PTHR11879:SF55">
    <property type="entry name" value="GLUTAMATE OXALOACETATE TRANSAMINASE 1, ISOFORM B"/>
    <property type="match status" value="1"/>
</dbReference>
<sequence>MAESFFSSTPRIPKDAIFALTAQYKSDSSPIKVNLGQGTYQDDAGQPWILPAVAEARRRVQNRKLVHEYLPILGLPEFRHAACRMVIGQPAFDSVSSRIASSQALSGTGSLHLAASLIKTCSSLKPTIWIPEPTWSNHHLVFGSLGFKCRSFPYYDFERKSLDFDSYRTMLQSAEPKSIVVLHACAHNPTGCDPTKEQWREIGETMKQRQLFPLFDAAYLGFNSGNIDDDAYAIRLFVNELDMEAAVCVSFAKNMGLYGERVGCSFLVTRNADFAVNTESVLERLQRSVVSNPPAYGAKIAGTILNDDKLRNIWNDDMVTMCSRIKEMRQALYEQLLVNDAPGDWTHIIKQSGMFSFLGLPLEIVIKLRAPHLHGR</sequence>
<dbReference type="PANTHER" id="PTHR11879">
    <property type="entry name" value="ASPARTATE AMINOTRANSFERASE"/>
    <property type="match status" value="1"/>
</dbReference>
<dbReference type="FunFam" id="3.40.640.10:FF:000066">
    <property type="entry name" value="Aspartate aminotransferase"/>
    <property type="match status" value="1"/>
</dbReference>
<dbReference type="HOGENOM" id="CLU_032440_1_2_1"/>
<dbReference type="GeneID" id="19899130"/>
<proteinExistence type="inferred from homology"/>
<dbReference type="EMBL" id="JH767559">
    <property type="protein sequence ID" value="EON62595.1"/>
    <property type="molecule type" value="Genomic_DNA"/>
</dbReference>
<keyword evidence="5 7" id="KW-0808">Transferase</keyword>
<dbReference type="AlphaFoldDB" id="R7YL38"/>
<dbReference type="RefSeq" id="XP_007777912.1">
    <property type="nucleotide sequence ID" value="XM_007779722.1"/>
</dbReference>
<dbReference type="GO" id="GO:0005829">
    <property type="term" value="C:cytosol"/>
    <property type="evidence" value="ECO:0007669"/>
    <property type="project" value="TreeGrafter"/>
</dbReference>
<dbReference type="PRINTS" id="PR00799">
    <property type="entry name" value="TRANSAMINASE"/>
</dbReference>
<comment type="cofactor">
    <cofactor evidence="1">
        <name>pyridoxal 5'-phosphate</name>
        <dbReference type="ChEBI" id="CHEBI:597326"/>
    </cofactor>
</comment>
<dbReference type="GO" id="GO:0030170">
    <property type="term" value="F:pyridoxal phosphate binding"/>
    <property type="evidence" value="ECO:0007669"/>
    <property type="project" value="InterPro"/>
</dbReference>
<evidence type="ECO:0000256" key="5">
    <source>
        <dbReference type="ARBA" id="ARBA00022679"/>
    </source>
</evidence>
<reference evidence="10" key="1">
    <citation type="submission" date="2012-06" db="EMBL/GenBank/DDBJ databases">
        <title>The genome sequence of Coniosporium apollinis CBS 100218.</title>
        <authorList>
            <consortium name="The Broad Institute Genome Sequencing Platform"/>
            <person name="Cuomo C."/>
            <person name="Gorbushina A."/>
            <person name="Noack S."/>
            <person name="Walker B."/>
            <person name="Young S.K."/>
            <person name="Zeng Q."/>
            <person name="Gargeya S."/>
            <person name="Fitzgerald M."/>
            <person name="Haas B."/>
            <person name="Abouelleil A."/>
            <person name="Alvarado L."/>
            <person name="Arachchi H.M."/>
            <person name="Berlin A.M."/>
            <person name="Chapman S.B."/>
            <person name="Goldberg J."/>
            <person name="Griggs A."/>
            <person name="Gujja S."/>
            <person name="Hansen M."/>
            <person name="Howarth C."/>
            <person name="Imamovic A."/>
            <person name="Larimer J."/>
            <person name="McCowan C."/>
            <person name="Montmayeur A."/>
            <person name="Murphy C."/>
            <person name="Neiman D."/>
            <person name="Pearson M."/>
            <person name="Priest M."/>
            <person name="Roberts A."/>
            <person name="Saif S."/>
            <person name="Shea T."/>
            <person name="Sisk P."/>
            <person name="Sykes S."/>
            <person name="Wortman J."/>
            <person name="Nusbaum C."/>
            <person name="Birren B."/>
        </authorList>
    </citation>
    <scope>NUCLEOTIDE SEQUENCE [LARGE SCALE GENOMIC DNA]</scope>
    <source>
        <strain evidence="10">CBS 100218</strain>
    </source>
</reference>
<dbReference type="InterPro" id="IPR004839">
    <property type="entry name" value="Aminotransferase_I/II_large"/>
</dbReference>
<evidence type="ECO:0000313" key="9">
    <source>
        <dbReference type="EMBL" id="EON62595.1"/>
    </source>
</evidence>
<dbReference type="EC" id="2.6.1.1" evidence="7"/>
<dbReference type="Gene3D" id="3.40.640.10">
    <property type="entry name" value="Type I PLP-dependent aspartate aminotransferase-like (Major domain)"/>
    <property type="match status" value="1"/>
</dbReference>
<evidence type="ECO:0000256" key="6">
    <source>
        <dbReference type="ARBA" id="ARBA00022898"/>
    </source>
</evidence>
<dbReference type="Pfam" id="PF00155">
    <property type="entry name" value="Aminotran_1_2"/>
    <property type="match status" value="1"/>
</dbReference>
<dbReference type="Proteomes" id="UP000016924">
    <property type="component" value="Unassembled WGS sequence"/>
</dbReference>
<dbReference type="Gene3D" id="3.90.1150.10">
    <property type="entry name" value="Aspartate Aminotransferase, domain 1"/>
    <property type="match status" value="1"/>
</dbReference>
<evidence type="ECO:0000256" key="7">
    <source>
        <dbReference type="RuleBase" id="RU000480"/>
    </source>
</evidence>
<feature type="domain" description="Aminotransferase class I/classII large" evidence="8">
    <location>
        <begin position="31"/>
        <end position="363"/>
    </location>
</feature>
<comment type="subunit">
    <text evidence="3 7">Homodimer.</text>
</comment>
<keyword evidence="10" id="KW-1185">Reference proteome</keyword>
<organism evidence="9 10">
    <name type="scientific">Coniosporium apollinis (strain CBS 100218)</name>
    <name type="common">Rock-inhabiting black yeast</name>
    <dbReference type="NCBI Taxonomy" id="1168221"/>
    <lineage>
        <taxon>Eukaryota</taxon>
        <taxon>Fungi</taxon>
        <taxon>Dikarya</taxon>
        <taxon>Ascomycota</taxon>
        <taxon>Pezizomycotina</taxon>
        <taxon>Dothideomycetes</taxon>
        <taxon>Dothideomycetes incertae sedis</taxon>
        <taxon>Coniosporium</taxon>
    </lineage>
</organism>
<dbReference type="InterPro" id="IPR004838">
    <property type="entry name" value="NHTrfase_class1_PyrdxlP-BS"/>
</dbReference>
<keyword evidence="6" id="KW-0663">Pyridoxal phosphate</keyword>
<evidence type="ECO:0000256" key="4">
    <source>
        <dbReference type="ARBA" id="ARBA00022576"/>
    </source>
</evidence>
<name>R7YL38_CONA1</name>
<dbReference type="OMA" id="WSNHHQV"/>
<dbReference type="CDD" id="cd00609">
    <property type="entry name" value="AAT_like"/>
    <property type="match status" value="1"/>
</dbReference>
<accession>R7YL38</accession>
<comment type="catalytic activity">
    <reaction evidence="7">
        <text>L-aspartate + 2-oxoglutarate = oxaloacetate + L-glutamate</text>
        <dbReference type="Rhea" id="RHEA:21824"/>
        <dbReference type="ChEBI" id="CHEBI:16452"/>
        <dbReference type="ChEBI" id="CHEBI:16810"/>
        <dbReference type="ChEBI" id="CHEBI:29985"/>
        <dbReference type="ChEBI" id="CHEBI:29991"/>
        <dbReference type="EC" id="2.6.1.1"/>
    </reaction>
</comment>
<protein>
    <recommendedName>
        <fullName evidence="7">Aspartate aminotransferase</fullName>
        <ecNumber evidence="7">2.6.1.1</ecNumber>
    </recommendedName>
</protein>
<dbReference type="SUPFAM" id="SSF53383">
    <property type="entry name" value="PLP-dependent transferases"/>
    <property type="match status" value="1"/>
</dbReference>
<dbReference type="InterPro" id="IPR015424">
    <property type="entry name" value="PyrdxlP-dep_Trfase"/>
</dbReference>
<dbReference type="OrthoDB" id="6752799at2759"/>
<evidence type="ECO:0000256" key="1">
    <source>
        <dbReference type="ARBA" id="ARBA00001933"/>
    </source>
</evidence>
<keyword evidence="4 7" id="KW-0032">Aminotransferase</keyword>
<dbReference type="eggNOG" id="KOG1412">
    <property type="taxonomic scope" value="Eukaryota"/>
</dbReference>
<dbReference type="InterPro" id="IPR000796">
    <property type="entry name" value="Asp_trans"/>
</dbReference>
<dbReference type="InterPro" id="IPR015422">
    <property type="entry name" value="PyrdxlP-dep_Trfase_small"/>
</dbReference>
<evidence type="ECO:0000256" key="2">
    <source>
        <dbReference type="ARBA" id="ARBA00007441"/>
    </source>
</evidence>
<dbReference type="GO" id="GO:0006532">
    <property type="term" value="P:aspartate biosynthetic process"/>
    <property type="evidence" value="ECO:0007669"/>
    <property type="project" value="TreeGrafter"/>
</dbReference>
<dbReference type="InterPro" id="IPR015421">
    <property type="entry name" value="PyrdxlP-dep_Trfase_major"/>
</dbReference>
<evidence type="ECO:0000256" key="3">
    <source>
        <dbReference type="ARBA" id="ARBA00011738"/>
    </source>
</evidence>